<evidence type="ECO:0000259" key="4">
    <source>
        <dbReference type="PROSITE" id="PS01124"/>
    </source>
</evidence>
<dbReference type="InterPro" id="IPR037923">
    <property type="entry name" value="HTH-like"/>
</dbReference>
<dbReference type="Pfam" id="PF02311">
    <property type="entry name" value="AraC_binding"/>
    <property type="match status" value="1"/>
</dbReference>
<protein>
    <submittedName>
        <fullName evidence="5">AraC family transcriptional regulator</fullName>
    </submittedName>
</protein>
<accession>A0AAX3MZB0</accession>
<dbReference type="PRINTS" id="PR00032">
    <property type="entry name" value="HTHARAC"/>
</dbReference>
<feature type="domain" description="HTH araC/xylS-type" evidence="4">
    <location>
        <begin position="184"/>
        <end position="282"/>
    </location>
</feature>
<proteinExistence type="predicted"/>
<keyword evidence="1" id="KW-0805">Transcription regulation</keyword>
<dbReference type="Gene3D" id="2.60.120.280">
    <property type="entry name" value="Regulatory protein AraC"/>
    <property type="match status" value="1"/>
</dbReference>
<reference evidence="5" key="1">
    <citation type="submission" date="2023-02" db="EMBL/GenBank/DDBJ databases">
        <title>Pathogen: clinical or host-associated sample.</title>
        <authorList>
            <person name="Hergert J."/>
            <person name="Casey R."/>
            <person name="Wagner J."/>
            <person name="Young E.L."/>
            <person name="Oakeson K.F."/>
        </authorList>
    </citation>
    <scope>NUCLEOTIDE SEQUENCE</scope>
    <source>
        <strain evidence="5">2022CK-00830</strain>
    </source>
</reference>
<dbReference type="SUPFAM" id="SSF51215">
    <property type="entry name" value="Regulatory protein AraC"/>
    <property type="match status" value="1"/>
</dbReference>
<dbReference type="InterPro" id="IPR003313">
    <property type="entry name" value="AraC-bd"/>
</dbReference>
<dbReference type="PANTHER" id="PTHR43280">
    <property type="entry name" value="ARAC-FAMILY TRANSCRIPTIONAL REGULATOR"/>
    <property type="match status" value="1"/>
</dbReference>
<dbReference type="SMART" id="SM00342">
    <property type="entry name" value="HTH_ARAC"/>
    <property type="match status" value="1"/>
</dbReference>
<dbReference type="EMBL" id="CP118101">
    <property type="protein sequence ID" value="WDH81697.1"/>
    <property type="molecule type" value="Genomic_DNA"/>
</dbReference>
<dbReference type="PANTHER" id="PTHR43280:SF2">
    <property type="entry name" value="HTH-TYPE TRANSCRIPTIONAL REGULATOR EXSA"/>
    <property type="match status" value="1"/>
</dbReference>
<keyword evidence="2" id="KW-0238">DNA-binding</keyword>
<evidence type="ECO:0000256" key="1">
    <source>
        <dbReference type="ARBA" id="ARBA00023015"/>
    </source>
</evidence>
<evidence type="ECO:0000313" key="6">
    <source>
        <dbReference type="Proteomes" id="UP001220962"/>
    </source>
</evidence>
<name>A0AAX3MZB0_9BACL</name>
<dbReference type="Gene3D" id="1.10.10.60">
    <property type="entry name" value="Homeodomain-like"/>
    <property type="match status" value="2"/>
</dbReference>
<dbReference type="GO" id="GO:0043565">
    <property type="term" value="F:sequence-specific DNA binding"/>
    <property type="evidence" value="ECO:0007669"/>
    <property type="project" value="InterPro"/>
</dbReference>
<evidence type="ECO:0000313" key="5">
    <source>
        <dbReference type="EMBL" id="WDH81697.1"/>
    </source>
</evidence>
<dbReference type="Proteomes" id="UP001220962">
    <property type="component" value="Chromosome"/>
</dbReference>
<dbReference type="RefSeq" id="WP_047913245.1">
    <property type="nucleotide sequence ID" value="NZ_CP118101.1"/>
</dbReference>
<sequence>MKTDKPYGIYGFRFTEALQHPFCYLYAVGYDKINHADYYWNGLERTDGPLFLIQYTTEGQGVFRSNEQAFEMTSGSAFLAEIPSAHEYYWSEGSEPWEFYFLLIRPALIAPFWEEIKQKLGSVPSLPPVSRPVKLLREIYTEARAGRITDPYHASSMVYQFILELSRYASHEHKHRDGWPDSIRLTVDYLEINYDQMISLDQLASELHISKYHLLRLFSRTVGMTPNEYLNKVRLERAVELLRRPDLSVAQVAEAVGFSSSSYFIRVFHHKTGQTPGSFRERDHRLNYDRLFFD</sequence>
<evidence type="ECO:0000256" key="2">
    <source>
        <dbReference type="ARBA" id="ARBA00023125"/>
    </source>
</evidence>
<dbReference type="PROSITE" id="PS01124">
    <property type="entry name" value="HTH_ARAC_FAMILY_2"/>
    <property type="match status" value="1"/>
</dbReference>
<keyword evidence="3" id="KW-0804">Transcription</keyword>
<dbReference type="GO" id="GO:0003700">
    <property type="term" value="F:DNA-binding transcription factor activity"/>
    <property type="evidence" value="ECO:0007669"/>
    <property type="project" value="InterPro"/>
</dbReference>
<dbReference type="SUPFAM" id="SSF46689">
    <property type="entry name" value="Homeodomain-like"/>
    <property type="match status" value="2"/>
</dbReference>
<dbReference type="AlphaFoldDB" id="A0AAX3MZB0"/>
<organism evidence="5 6">
    <name type="scientific">Paenibacillus urinalis</name>
    <dbReference type="NCBI Taxonomy" id="521520"/>
    <lineage>
        <taxon>Bacteria</taxon>
        <taxon>Bacillati</taxon>
        <taxon>Bacillota</taxon>
        <taxon>Bacilli</taxon>
        <taxon>Bacillales</taxon>
        <taxon>Paenibacillaceae</taxon>
        <taxon>Paenibacillus</taxon>
    </lineage>
</organism>
<dbReference type="Pfam" id="PF12833">
    <property type="entry name" value="HTH_18"/>
    <property type="match status" value="1"/>
</dbReference>
<dbReference type="InterPro" id="IPR020449">
    <property type="entry name" value="Tscrpt_reg_AraC-type_HTH"/>
</dbReference>
<dbReference type="InterPro" id="IPR009057">
    <property type="entry name" value="Homeodomain-like_sf"/>
</dbReference>
<gene>
    <name evidence="5" type="ORF">PUW23_19595</name>
</gene>
<evidence type="ECO:0000256" key="3">
    <source>
        <dbReference type="ARBA" id="ARBA00023163"/>
    </source>
</evidence>
<dbReference type="InterPro" id="IPR018060">
    <property type="entry name" value="HTH_AraC"/>
</dbReference>